<protein>
    <submittedName>
        <fullName evidence="1">Uncharacterized protein</fullName>
    </submittedName>
</protein>
<reference evidence="1" key="2">
    <citation type="journal article" date="2015" name="Data Brief">
        <title>Shoot transcriptome of the giant reed, Arundo donax.</title>
        <authorList>
            <person name="Barrero R.A."/>
            <person name="Guerrero F.D."/>
            <person name="Moolhuijzen P."/>
            <person name="Goolsby J.A."/>
            <person name="Tidwell J."/>
            <person name="Bellgard S.E."/>
            <person name="Bellgard M.I."/>
        </authorList>
    </citation>
    <scope>NUCLEOTIDE SEQUENCE</scope>
    <source>
        <tissue evidence="1">Shoot tissue taken approximately 20 cm above the soil surface</tissue>
    </source>
</reference>
<evidence type="ECO:0000313" key="1">
    <source>
        <dbReference type="EMBL" id="JAD35063.1"/>
    </source>
</evidence>
<dbReference type="AlphaFoldDB" id="A0A0A8ZBL6"/>
<dbReference type="EMBL" id="GBRH01262832">
    <property type="protein sequence ID" value="JAD35063.1"/>
    <property type="molecule type" value="Transcribed_RNA"/>
</dbReference>
<proteinExistence type="predicted"/>
<sequence length="37" mass="3952">MCPGRPTGCTSGPSMARATRLCRPGHDCHRAIPLCLQ</sequence>
<accession>A0A0A8ZBL6</accession>
<name>A0A0A8ZBL6_ARUDO</name>
<reference evidence="1" key="1">
    <citation type="submission" date="2014-09" db="EMBL/GenBank/DDBJ databases">
        <authorList>
            <person name="Magalhaes I.L.F."/>
            <person name="Oliveira U."/>
            <person name="Santos F.R."/>
            <person name="Vidigal T.H.D.A."/>
            <person name="Brescovit A.D."/>
            <person name="Santos A.J."/>
        </authorList>
    </citation>
    <scope>NUCLEOTIDE SEQUENCE</scope>
    <source>
        <tissue evidence="1">Shoot tissue taken approximately 20 cm above the soil surface</tissue>
    </source>
</reference>
<organism evidence="1">
    <name type="scientific">Arundo donax</name>
    <name type="common">Giant reed</name>
    <name type="synonym">Donax arundinaceus</name>
    <dbReference type="NCBI Taxonomy" id="35708"/>
    <lineage>
        <taxon>Eukaryota</taxon>
        <taxon>Viridiplantae</taxon>
        <taxon>Streptophyta</taxon>
        <taxon>Embryophyta</taxon>
        <taxon>Tracheophyta</taxon>
        <taxon>Spermatophyta</taxon>
        <taxon>Magnoliopsida</taxon>
        <taxon>Liliopsida</taxon>
        <taxon>Poales</taxon>
        <taxon>Poaceae</taxon>
        <taxon>PACMAD clade</taxon>
        <taxon>Arundinoideae</taxon>
        <taxon>Arundineae</taxon>
        <taxon>Arundo</taxon>
    </lineage>
</organism>